<accession>A0A183I8Z0</accession>
<keyword evidence="4" id="KW-0804">Transcription</keyword>
<evidence type="ECO:0000256" key="4">
    <source>
        <dbReference type="ARBA" id="ARBA00023163"/>
    </source>
</evidence>
<proteinExistence type="inferred from homology"/>
<dbReference type="GO" id="GO:0070847">
    <property type="term" value="C:core mediator complex"/>
    <property type="evidence" value="ECO:0007669"/>
    <property type="project" value="TreeGrafter"/>
</dbReference>
<keyword evidence="3" id="KW-0805">Transcription regulation</keyword>
<comment type="similarity">
    <text evidence="2">Belongs to the Mediator complex subunit 17 family.</text>
</comment>
<dbReference type="EMBL" id="UZAM01000113">
    <property type="protein sequence ID" value="VDO79410.1"/>
    <property type="molecule type" value="Genomic_DNA"/>
</dbReference>
<name>A0A183I8Z0_9BILA</name>
<reference evidence="6 7" key="2">
    <citation type="submission" date="2018-11" db="EMBL/GenBank/DDBJ databases">
        <authorList>
            <consortium name="Pathogen Informatics"/>
        </authorList>
    </citation>
    <scope>NUCLEOTIDE SEQUENCE [LARGE SCALE GENOMIC DNA]</scope>
</reference>
<gene>
    <name evidence="6" type="ORF">SBAD_LOCUS83</name>
</gene>
<comment type="subcellular location">
    <subcellularLocation>
        <location evidence="1">Nucleus</location>
    </subcellularLocation>
</comment>
<dbReference type="InterPro" id="IPR019313">
    <property type="entry name" value="Mediator_Med17"/>
</dbReference>
<evidence type="ECO:0000313" key="6">
    <source>
        <dbReference type="EMBL" id="VDO79410.1"/>
    </source>
</evidence>
<dbReference type="Proteomes" id="UP000270296">
    <property type="component" value="Unassembled WGS sequence"/>
</dbReference>
<keyword evidence="5" id="KW-0539">Nucleus</keyword>
<evidence type="ECO:0000256" key="3">
    <source>
        <dbReference type="ARBA" id="ARBA00023015"/>
    </source>
</evidence>
<organism evidence="8">
    <name type="scientific">Soboliphyme baturini</name>
    <dbReference type="NCBI Taxonomy" id="241478"/>
    <lineage>
        <taxon>Eukaryota</taxon>
        <taxon>Metazoa</taxon>
        <taxon>Ecdysozoa</taxon>
        <taxon>Nematoda</taxon>
        <taxon>Enoplea</taxon>
        <taxon>Dorylaimia</taxon>
        <taxon>Dioctophymatida</taxon>
        <taxon>Dioctophymatoidea</taxon>
        <taxon>Soboliphymatidae</taxon>
        <taxon>Soboliphyme</taxon>
    </lineage>
</organism>
<evidence type="ECO:0000256" key="2">
    <source>
        <dbReference type="ARBA" id="ARBA00005635"/>
    </source>
</evidence>
<dbReference type="GO" id="GO:0003712">
    <property type="term" value="F:transcription coregulator activity"/>
    <property type="evidence" value="ECO:0007669"/>
    <property type="project" value="InterPro"/>
</dbReference>
<dbReference type="GO" id="GO:0016592">
    <property type="term" value="C:mediator complex"/>
    <property type="evidence" value="ECO:0007669"/>
    <property type="project" value="InterPro"/>
</dbReference>
<dbReference type="PANTHER" id="PTHR13114">
    <property type="entry name" value="MEDIATOR OF RNA POLYMERASE II TRANSCRIPTION SUBUNIT 17"/>
    <property type="match status" value="1"/>
</dbReference>
<dbReference type="PANTHER" id="PTHR13114:SF7">
    <property type="entry name" value="MEDIATOR OF RNA POLYMERASE II TRANSCRIPTION SUBUNIT 17"/>
    <property type="match status" value="1"/>
</dbReference>
<evidence type="ECO:0000256" key="5">
    <source>
        <dbReference type="ARBA" id="ARBA00023242"/>
    </source>
</evidence>
<dbReference type="WBParaSite" id="SBAD_0000009201-mRNA-1">
    <property type="protein sequence ID" value="SBAD_0000009201-mRNA-1"/>
    <property type="gene ID" value="SBAD_0000009201"/>
</dbReference>
<dbReference type="GO" id="GO:0006357">
    <property type="term" value="P:regulation of transcription by RNA polymerase II"/>
    <property type="evidence" value="ECO:0007669"/>
    <property type="project" value="InterPro"/>
</dbReference>
<dbReference type="OrthoDB" id="10058398at2759"/>
<keyword evidence="7" id="KW-1185">Reference proteome</keyword>
<dbReference type="AlphaFoldDB" id="A0A183I8Z0"/>
<sequence length="516" mass="58561">MSGFPYEGCSSESPLISVESTNEWQIYDILYDGQERYLQPLTFSDHVSKLAHLVDWMKLQQDENGETSDVTGEDAKAVQKTGIGPWEGVSKQLHLALTEMNVLLDLINVAMTGKYMVFDPVSHDPSDENRSGGKADAYTLVSKRKSLCLASSVLLDFVERQKQKLGVQQSQNDEQSFFRELTNLRRGWRLKKTGDVIYGDLSYRSFGPKFRPNATFEVHKKQTKNDTQNMTTGTGAINGGCSSLIDLVIPHDLAEECVLKVFIFDESCSVPIEMLTSLDKSSFRSNIRNSCKEVYMWQERLEKAQKTLYHKDMFSEAIRLLFQSSTSCHSLFVLEHSLSQLYCKGIESSCEAVIMRPVSTPLTTQSKRLRLAGPEAMNVRQICDFEDDRLLLEQIIDQASHYLLLQKTKAALEEFAARCIEPTISVYWTPETSKYVSLARIHMMTPFYEFCSKAMISLEVHVKTLRVTMKDGETTEITENVDELISLLEAQVSAMIFIKRYMCYVGKPCSAIRIRG</sequence>
<reference evidence="8" key="1">
    <citation type="submission" date="2016-06" db="UniProtKB">
        <authorList>
            <consortium name="WormBaseParasite"/>
        </authorList>
    </citation>
    <scope>IDENTIFICATION</scope>
</reference>
<evidence type="ECO:0000313" key="7">
    <source>
        <dbReference type="Proteomes" id="UP000270296"/>
    </source>
</evidence>
<evidence type="ECO:0000256" key="1">
    <source>
        <dbReference type="ARBA" id="ARBA00004123"/>
    </source>
</evidence>
<evidence type="ECO:0000313" key="8">
    <source>
        <dbReference type="WBParaSite" id="SBAD_0000009201-mRNA-1"/>
    </source>
</evidence>
<protein>
    <submittedName>
        <fullName evidence="8">Mediator complex subunit 17</fullName>
    </submittedName>
</protein>